<dbReference type="InterPro" id="IPR036737">
    <property type="entry name" value="OmpA-like_sf"/>
</dbReference>
<dbReference type="PRINTS" id="PR01023">
    <property type="entry name" value="NAFLGMOTY"/>
</dbReference>
<keyword evidence="8" id="KW-1185">Reference proteome</keyword>
<dbReference type="GO" id="GO:0009279">
    <property type="term" value="C:cell outer membrane"/>
    <property type="evidence" value="ECO:0007669"/>
    <property type="project" value="UniProtKB-SubCell"/>
</dbReference>
<protein>
    <submittedName>
        <fullName evidence="7">OmpA family protein</fullName>
    </submittedName>
</protein>
<dbReference type="PANTHER" id="PTHR30329:SF21">
    <property type="entry name" value="LIPOPROTEIN YIAD-RELATED"/>
    <property type="match status" value="1"/>
</dbReference>
<dbReference type="PROSITE" id="PS51257">
    <property type="entry name" value="PROKAR_LIPOPROTEIN"/>
    <property type="match status" value="1"/>
</dbReference>
<dbReference type="RefSeq" id="WP_201349212.1">
    <property type="nucleotide sequence ID" value="NZ_AP014546.1"/>
</dbReference>
<dbReference type="PRINTS" id="PR01021">
    <property type="entry name" value="OMPADOMAIN"/>
</dbReference>
<dbReference type="InterPro" id="IPR006665">
    <property type="entry name" value="OmpA-like"/>
</dbReference>
<sequence>MKKLVIALLATSVLAGCTTIDPYTREEKTGNAAKGAGIGVLAGALLGSAVSGKGDRTQGAVIGALVGGAAGGGIGYYMDQQEALLRQQLEGTGVSVERVGDEIRLIMPGNVTFQTSSYQIASNFYPVLDSVVTVLTKFDKTALSVNGFTDSTGSFEYNQQLSEQRAASVANHLSNSGINGLRISTQGYGERYPVADNGSASGRALNRRVEINIRGTQK</sequence>
<dbReference type="SUPFAM" id="SSF103088">
    <property type="entry name" value="OmpA-like"/>
    <property type="match status" value="1"/>
</dbReference>
<feature type="chain" id="PRO_5032700604" evidence="5">
    <location>
        <begin position="16"/>
        <end position="218"/>
    </location>
</feature>
<evidence type="ECO:0000256" key="3">
    <source>
        <dbReference type="ARBA" id="ARBA00023237"/>
    </source>
</evidence>
<dbReference type="Proteomes" id="UP000595332">
    <property type="component" value="Chromosome"/>
</dbReference>
<feature type="signal peptide" evidence="5">
    <location>
        <begin position="1"/>
        <end position="15"/>
    </location>
</feature>
<evidence type="ECO:0000313" key="7">
    <source>
        <dbReference type="EMBL" id="BBB28521.1"/>
    </source>
</evidence>
<dbReference type="Gene3D" id="3.30.1330.60">
    <property type="entry name" value="OmpA-like domain"/>
    <property type="match status" value="1"/>
</dbReference>
<dbReference type="PROSITE" id="PS01068">
    <property type="entry name" value="OMPA_1"/>
    <property type="match status" value="1"/>
</dbReference>
<dbReference type="Pfam" id="PF13488">
    <property type="entry name" value="Gly-zipper_Omp"/>
    <property type="match status" value="1"/>
</dbReference>
<feature type="domain" description="OmpA-like" evidence="6">
    <location>
        <begin position="100"/>
        <end position="217"/>
    </location>
</feature>
<evidence type="ECO:0000256" key="2">
    <source>
        <dbReference type="ARBA" id="ARBA00023136"/>
    </source>
</evidence>
<evidence type="ECO:0000313" key="8">
    <source>
        <dbReference type="Proteomes" id="UP000595332"/>
    </source>
</evidence>
<gene>
    <name evidence="7" type="ORF">NEJAP_0564</name>
</gene>
<keyword evidence="5" id="KW-0732">Signal</keyword>
<accession>A0A7R6PG31</accession>
<dbReference type="AlphaFoldDB" id="A0A7R6PG31"/>
<organism evidence="7 8">
    <name type="scientific">Neptunomonas japonica JAMM 1380</name>
    <dbReference type="NCBI Taxonomy" id="1441457"/>
    <lineage>
        <taxon>Bacteria</taxon>
        <taxon>Pseudomonadati</taxon>
        <taxon>Pseudomonadota</taxon>
        <taxon>Gammaproteobacteria</taxon>
        <taxon>Oceanospirillales</taxon>
        <taxon>Oceanospirillaceae</taxon>
        <taxon>Neptunomonas</taxon>
    </lineage>
</organism>
<dbReference type="InterPro" id="IPR050330">
    <property type="entry name" value="Bact_OuterMem_StrucFunc"/>
</dbReference>
<dbReference type="CDD" id="cd07185">
    <property type="entry name" value="OmpA_C-like"/>
    <property type="match status" value="1"/>
</dbReference>
<evidence type="ECO:0000256" key="5">
    <source>
        <dbReference type="SAM" id="SignalP"/>
    </source>
</evidence>
<evidence type="ECO:0000256" key="1">
    <source>
        <dbReference type="ARBA" id="ARBA00004442"/>
    </source>
</evidence>
<dbReference type="InterPro" id="IPR006664">
    <property type="entry name" value="OMP_bac"/>
</dbReference>
<proteinExistence type="predicted"/>
<dbReference type="PROSITE" id="PS51123">
    <property type="entry name" value="OMPA_2"/>
    <property type="match status" value="1"/>
</dbReference>
<reference evidence="7 8" key="1">
    <citation type="journal article" date="2008" name="Int. J. Syst. Evol. Microbiol.">
        <title>Neptunomonas japonica sp. nov., an Osedax japonicus symbiont-like bacterium isolated from sediment adjacent to sperm whale carcasses off Kagoshima, Japan.</title>
        <authorList>
            <person name="Miyazaki M."/>
            <person name="Nogi Y."/>
            <person name="Fujiwara Y."/>
            <person name="Kawato M."/>
            <person name="Kubokawa K."/>
            <person name="Horikoshi K."/>
        </authorList>
    </citation>
    <scope>NUCLEOTIDE SEQUENCE [LARGE SCALE GENOMIC DNA]</scope>
    <source>
        <strain evidence="7 8">JAMM 1380</strain>
    </source>
</reference>
<comment type="subcellular location">
    <subcellularLocation>
        <location evidence="1">Cell outer membrane</location>
    </subcellularLocation>
</comment>
<dbReference type="InterPro" id="IPR006690">
    <property type="entry name" value="OMPA-like_CS"/>
</dbReference>
<evidence type="ECO:0000256" key="4">
    <source>
        <dbReference type="PROSITE-ProRule" id="PRU00473"/>
    </source>
</evidence>
<dbReference type="InterPro" id="IPR039567">
    <property type="entry name" value="Gly-zipper"/>
</dbReference>
<keyword evidence="3" id="KW-0998">Cell outer membrane</keyword>
<dbReference type="PANTHER" id="PTHR30329">
    <property type="entry name" value="STATOR ELEMENT OF FLAGELLAR MOTOR COMPLEX"/>
    <property type="match status" value="1"/>
</dbReference>
<name>A0A7R6PG31_9GAMM</name>
<keyword evidence="2 4" id="KW-0472">Membrane</keyword>
<evidence type="ECO:0000259" key="6">
    <source>
        <dbReference type="PROSITE" id="PS51123"/>
    </source>
</evidence>
<dbReference type="KEGG" id="njp:NEJAP_0564"/>
<dbReference type="Pfam" id="PF00691">
    <property type="entry name" value="OmpA"/>
    <property type="match status" value="1"/>
</dbReference>
<dbReference type="EMBL" id="AP014546">
    <property type="protein sequence ID" value="BBB28521.1"/>
    <property type="molecule type" value="Genomic_DNA"/>
</dbReference>